<dbReference type="AlphaFoldDB" id="A0AAW8JF04"/>
<evidence type="ECO:0000313" key="2">
    <source>
        <dbReference type="EMBL" id="MDQ9070652.1"/>
    </source>
</evidence>
<proteinExistence type="predicted"/>
<keyword evidence="1" id="KW-0732">Signal</keyword>
<gene>
    <name evidence="2" type="ORF">RFH51_04140</name>
</gene>
<name>A0AAW8JF04_9GAMM</name>
<feature type="signal peptide" evidence="1">
    <location>
        <begin position="1"/>
        <end position="24"/>
    </location>
</feature>
<dbReference type="Proteomes" id="UP001243195">
    <property type="component" value="Unassembled WGS sequence"/>
</dbReference>
<sequence length="159" mass="17367">MKKTLFSVSILSILLMACSKPTHNTSDDVQTVKPSASASVAPEQHANADTAQTSLDWAGEYKGLLPCADCAGIQTELELKADKTYELTEEYQGGKGSGQKFEVKGTFSFDKANPSIIVLDKAAENRKFFVGENYVEARSIDTGEKIHSSLDYKLTKELH</sequence>
<dbReference type="PROSITE" id="PS51257">
    <property type="entry name" value="PROKAR_LIPOPROTEIN"/>
    <property type="match status" value="1"/>
</dbReference>
<organism evidence="2 3">
    <name type="scientific">Acinetobacter gerneri</name>
    <dbReference type="NCBI Taxonomy" id="202952"/>
    <lineage>
        <taxon>Bacteria</taxon>
        <taxon>Pseudomonadati</taxon>
        <taxon>Pseudomonadota</taxon>
        <taxon>Gammaproteobacteria</taxon>
        <taxon>Moraxellales</taxon>
        <taxon>Moraxellaceae</taxon>
        <taxon>Acinetobacter</taxon>
    </lineage>
</organism>
<evidence type="ECO:0000256" key="1">
    <source>
        <dbReference type="SAM" id="SignalP"/>
    </source>
</evidence>
<dbReference type="Pfam" id="PF04170">
    <property type="entry name" value="NlpE"/>
    <property type="match status" value="1"/>
</dbReference>
<reference evidence="2" key="1">
    <citation type="submission" date="2023-08" db="EMBL/GenBank/DDBJ databases">
        <title>Emergence of clinically-relevant ST2 carbapenem-resistant Acinetobacter baumannii strains in hospital sewages in Zhejiang, East of China.</title>
        <authorList>
            <person name="Kaichao C."/>
            <person name="Zhang R."/>
        </authorList>
    </citation>
    <scope>NUCLEOTIDE SEQUENCE</scope>
    <source>
        <strain evidence="2">M-SY-60</strain>
    </source>
</reference>
<accession>A0AAW8JF04</accession>
<evidence type="ECO:0000313" key="3">
    <source>
        <dbReference type="Proteomes" id="UP001243195"/>
    </source>
</evidence>
<comment type="caution">
    <text evidence="2">The sequence shown here is derived from an EMBL/GenBank/DDBJ whole genome shotgun (WGS) entry which is preliminary data.</text>
</comment>
<dbReference type="Gene3D" id="2.40.128.640">
    <property type="match status" value="1"/>
</dbReference>
<protein>
    <submittedName>
        <fullName evidence="2">Copper resistance protein NlpE</fullName>
    </submittedName>
</protein>
<dbReference type="EMBL" id="JAVIDA010000004">
    <property type="protein sequence ID" value="MDQ9070652.1"/>
    <property type="molecule type" value="Genomic_DNA"/>
</dbReference>
<feature type="chain" id="PRO_5043947882" evidence="1">
    <location>
        <begin position="25"/>
        <end position="159"/>
    </location>
</feature>
<dbReference type="RefSeq" id="WP_308955263.1">
    <property type="nucleotide sequence ID" value="NZ_DAMBEH010000047.1"/>
</dbReference>
<dbReference type="InterPro" id="IPR007298">
    <property type="entry name" value="Cu-R_lipoprotein_NlpE"/>
</dbReference>